<dbReference type="Proteomes" id="UP000077266">
    <property type="component" value="Unassembled WGS sequence"/>
</dbReference>
<protein>
    <submittedName>
        <fullName evidence="1">Uncharacterized protein</fullName>
    </submittedName>
</protein>
<proteinExistence type="predicted"/>
<name>A0A165CTA3_EXIGL</name>
<sequence>MSQEARSIIIGLLNRDPARRLGNNGGEEIKRHPSVSGEEDLQVAFLGPHGKESTYTSNPPLTLRETPIVLVQPCEPQDGRGALLQHVSAATRVFFWTRRPSVRELNGFCQLRNKAHLNETYLARIRDIEPSQIPAVDDVSDLRGAYLIVIKNWSFGRADAGTA</sequence>
<evidence type="ECO:0000313" key="2">
    <source>
        <dbReference type="Proteomes" id="UP000077266"/>
    </source>
</evidence>
<keyword evidence="2" id="KW-1185">Reference proteome</keyword>
<evidence type="ECO:0000313" key="1">
    <source>
        <dbReference type="EMBL" id="KZV83078.1"/>
    </source>
</evidence>
<dbReference type="OrthoDB" id="63267at2759"/>
<dbReference type="InParanoid" id="A0A165CTA3"/>
<dbReference type="AlphaFoldDB" id="A0A165CTA3"/>
<reference evidence="1 2" key="1">
    <citation type="journal article" date="2016" name="Mol. Biol. Evol.">
        <title>Comparative Genomics of Early-Diverging Mushroom-Forming Fungi Provides Insights into the Origins of Lignocellulose Decay Capabilities.</title>
        <authorList>
            <person name="Nagy L.G."/>
            <person name="Riley R."/>
            <person name="Tritt A."/>
            <person name="Adam C."/>
            <person name="Daum C."/>
            <person name="Floudas D."/>
            <person name="Sun H."/>
            <person name="Yadav J.S."/>
            <person name="Pangilinan J."/>
            <person name="Larsson K.H."/>
            <person name="Matsuura K."/>
            <person name="Barry K."/>
            <person name="Labutti K."/>
            <person name="Kuo R."/>
            <person name="Ohm R.A."/>
            <person name="Bhattacharya S.S."/>
            <person name="Shirouzu T."/>
            <person name="Yoshinaga Y."/>
            <person name="Martin F.M."/>
            <person name="Grigoriev I.V."/>
            <person name="Hibbett D.S."/>
        </authorList>
    </citation>
    <scope>NUCLEOTIDE SEQUENCE [LARGE SCALE GENOMIC DNA]</scope>
    <source>
        <strain evidence="1 2">HHB12029</strain>
    </source>
</reference>
<accession>A0A165CTA3</accession>
<gene>
    <name evidence="1" type="ORF">EXIGLDRAFT_777929</name>
</gene>
<organism evidence="1 2">
    <name type="scientific">Exidia glandulosa HHB12029</name>
    <dbReference type="NCBI Taxonomy" id="1314781"/>
    <lineage>
        <taxon>Eukaryota</taxon>
        <taxon>Fungi</taxon>
        <taxon>Dikarya</taxon>
        <taxon>Basidiomycota</taxon>
        <taxon>Agaricomycotina</taxon>
        <taxon>Agaricomycetes</taxon>
        <taxon>Auriculariales</taxon>
        <taxon>Exidiaceae</taxon>
        <taxon>Exidia</taxon>
    </lineage>
</organism>
<dbReference type="EMBL" id="KV426290">
    <property type="protein sequence ID" value="KZV83078.1"/>
    <property type="molecule type" value="Genomic_DNA"/>
</dbReference>